<evidence type="ECO:0000259" key="2">
    <source>
        <dbReference type="PROSITE" id="PS50835"/>
    </source>
</evidence>
<sequence>MRSLRPWFLVFIAGAAEAAVELRVTDWAEMPLSGNIATISGSPAYMSRVNFLKSEPGGSGRMWVCDLNGNLHIFDPAGSYESRSEQLLNQAKTRSSYLDFNGISGSIDERDQTWVPDSDGTSTTAEAPDGLFPLFTKRQGYANGLVTFEFDPGYASNGKFYTVHVEINSADGSAGRLPVTTKFPGFDATGYTPTNRITVPGTNPTRQAVLIEWTDTNPANFTFEGTARELLRIVYNSHIHPLGDLTFNPLAKPGDPEWGVIYLASGDGGSGETNATKMNPQRLDTMVGKILRIIPDLSLHAGDSTLSANGRYRIPNDNPFVNAGTYPGARKEIWTLGHRNPHRFVWWLPDGVGEPVLLVTEIGLNAWEEVNIIKRGKNYGYSDREGPQKLTISSGSPVNAAPPSPDTLPIRLSNLQNAPGEFVPEYPVIAYPHTALYGDAIANGFIYRGSTIPALVGKFVFGDITTGRIYCSDWSAMTAADDGVASTTAATDPVTFKWNPPNDSPDTGVKTYSRFFEIVEAGYDHRDGQDPDLPGMAPVSGGRADIRLAVDGNGELYVVSKSDGMIRLLTGAGAPEFTDQPDDRVVDLGSNASFTVVATGETPPTFQWQRLDMDAGVWINVSNGPVFSGASTPTLTLTKPKYENTGEQFRCVATCAGISSISEAAELVLRAIPSSWLSAYFDADEEADLLISGDMADPDQDGLVNLLEYAFDFDPEADSSSSLPKLLKNGNSATLTFPVPRSSLNYTVERSTDLASWGTVGVTTSVSSGILTASCPIGGSAEVFLRIAVVPK</sequence>
<proteinExistence type="predicted"/>
<evidence type="ECO:0000313" key="4">
    <source>
        <dbReference type="Proteomes" id="UP000501812"/>
    </source>
</evidence>
<feature type="domain" description="Ig-like" evidence="2">
    <location>
        <begin position="575"/>
        <end position="668"/>
    </location>
</feature>
<accession>A0A858RI94</accession>
<gene>
    <name evidence="3" type="ORF">HHL09_08285</name>
</gene>
<dbReference type="AlphaFoldDB" id="A0A858RI94"/>
<dbReference type="SUPFAM" id="SSF48726">
    <property type="entry name" value="Immunoglobulin"/>
    <property type="match status" value="1"/>
</dbReference>
<dbReference type="SUPFAM" id="SSF50952">
    <property type="entry name" value="Soluble quinoprotein glucose dehydrogenase"/>
    <property type="match status" value="1"/>
</dbReference>
<dbReference type="PANTHER" id="PTHR19328:SF75">
    <property type="entry name" value="ALDOSE SUGAR DEHYDROGENASE YLII"/>
    <property type="match status" value="1"/>
</dbReference>
<dbReference type="InterPro" id="IPR012938">
    <property type="entry name" value="Glc/Sorbosone_DH"/>
</dbReference>
<dbReference type="PANTHER" id="PTHR19328">
    <property type="entry name" value="HEDGEHOG-INTERACTING PROTEIN"/>
    <property type="match status" value="1"/>
</dbReference>
<evidence type="ECO:0000256" key="1">
    <source>
        <dbReference type="SAM" id="SignalP"/>
    </source>
</evidence>
<dbReference type="Gene3D" id="2.60.40.10">
    <property type="entry name" value="Immunoglobulins"/>
    <property type="match status" value="1"/>
</dbReference>
<reference evidence="3 4" key="1">
    <citation type="submission" date="2020-04" db="EMBL/GenBank/DDBJ databases">
        <title>Luteolibacter sp. G-1-1-1 isolated from soil.</title>
        <authorList>
            <person name="Dahal R.H."/>
        </authorList>
    </citation>
    <scope>NUCLEOTIDE SEQUENCE [LARGE SCALE GENOMIC DNA]</scope>
    <source>
        <strain evidence="3 4">G-1-1-1</strain>
    </source>
</reference>
<dbReference type="KEGG" id="luo:HHL09_08285"/>
<name>A0A858RI94_9BACT</name>
<dbReference type="InterPro" id="IPR011042">
    <property type="entry name" value="6-blade_b-propeller_TolB-like"/>
</dbReference>
<dbReference type="Gene3D" id="2.120.10.30">
    <property type="entry name" value="TolB, C-terminal domain"/>
    <property type="match status" value="1"/>
</dbReference>
<keyword evidence="1" id="KW-0732">Signal</keyword>
<evidence type="ECO:0000313" key="3">
    <source>
        <dbReference type="EMBL" id="QJE95783.1"/>
    </source>
</evidence>
<dbReference type="InterPro" id="IPR007110">
    <property type="entry name" value="Ig-like_dom"/>
</dbReference>
<keyword evidence="4" id="KW-1185">Reference proteome</keyword>
<dbReference type="Proteomes" id="UP000501812">
    <property type="component" value="Chromosome"/>
</dbReference>
<dbReference type="RefSeq" id="WP_169454096.1">
    <property type="nucleotide sequence ID" value="NZ_CP051774.1"/>
</dbReference>
<dbReference type="InterPro" id="IPR036179">
    <property type="entry name" value="Ig-like_dom_sf"/>
</dbReference>
<dbReference type="EMBL" id="CP051774">
    <property type="protein sequence ID" value="QJE95783.1"/>
    <property type="molecule type" value="Genomic_DNA"/>
</dbReference>
<dbReference type="InterPro" id="IPR013783">
    <property type="entry name" value="Ig-like_fold"/>
</dbReference>
<organism evidence="3 4">
    <name type="scientific">Luteolibacter luteus</name>
    <dbReference type="NCBI Taxonomy" id="2728835"/>
    <lineage>
        <taxon>Bacteria</taxon>
        <taxon>Pseudomonadati</taxon>
        <taxon>Verrucomicrobiota</taxon>
        <taxon>Verrucomicrobiia</taxon>
        <taxon>Verrucomicrobiales</taxon>
        <taxon>Verrucomicrobiaceae</taxon>
        <taxon>Luteolibacter</taxon>
    </lineage>
</organism>
<dbReference type="CDD" id="cd00096">
    <property type="entry name" value="Ig"/>
    <property type="match status" value="1"/>
</dbReference>
<feature type="signal peptide" evidence="1">
    <location>
        <begin position="1"/>
        <end position="18"/>
    </location>
</feature>
<protein>
    <recommendedName>
        <fullName evidence="2">Ig-like domain-containing protein</fullName>
    </recommendedName>
</protein>
<feature type="chain" id="PRO_5033051506" description="Ig-like domain-containing protein" evidence="1">
    <location>
        <begin position="19"/>
        <end position="792"/>
    </location>
</feature>
<dbReference type="PROSITE" id="PS50835">
    <property type="entry name" value="IG_LIKE"/>
    <property type="match status" value="1"/>
</dbReference>
<dbReference type="InterPro" id="IPR011041">
    <property type="entry name" value="Quinoprot_gluc/sorb_DH_b-prop"/>
</dbReference>
<dbReference type="Pfam" id="PF07995">
    <property type="entry name" value="GSDH"/>
    <property type="match status" value="1"/>
</dbReference>